<keyword evidence="2" id="KW-1185">Reference proteome</keyword>
<sequence length="438" mass="49817">MIHRCMGPSKPWALLSRDMVHIQVINPLQKLRQLSRMFRLSKHIVLASMEERSPGLHQAREERCYSDTTIQDQVVYKPDELSHPTIRCDPEYYKHGDEGGFCVFLVENTLFRVHRCYLIREPSVFADMFRMPQPLETLDGRSDENAIYLSDTAAQFRDLLWALYAPPSQLSLYSKNCDPLPLERLLNVVELSLKYCVTSYEEWAIERIDQLVQGPSSILREASPVICARILNVAILSRRQALSQLVEHQIISRILWSGQVDLVAIQRVAEHHGLRRLRGVVYYKTLINLAGRPAREGGVHGDVKEPPTYPESALTPEPKLREASRAYHSLAAMHSGLSKDVPRLDGHGCASHDECLQAWTKTWEEAVEQCEAEEWENRGTVENIDVLGRLKEILIRLRRALPGIDEMSVTCTLTALEAIGTVMDKVLDELMDTLGCVD</sequence>
<comment type="caution">
    <text evidence="1">The sequence shown here is derived from an EMBL/GenBank/DDBJ whole genome shotgun (WGS) entry which is preliminary data.</text>
</comment>
<proteinExistence type="predicted"/>
<accession>A0A8H6HK11</accession>
<gene>
    <name evidence="1" type="ORF">DFP72DRAFT_918382</name>
</gene>
<dbReference type="InterPro" id="IPR011333">
    <property type="entry name" value="SKP1/BTB/POZ_sf"/>
</dbReference>
<evidence type="ECO:0000313" key="1">
    <source>
        <dbReference type="EMBL" id="KAF6747836.1"/>
    </source>
</evidence>
<dbReference type="EMBL" id="JACGCI010000077">
    <property type="protein sequence ID" value="KAF6747836.1"/>
    <property type="molecule type" value="Genomic_DNA"/>
</dbReference>
<reference evidence="1 2" key="1">
    <citation type="submission" date="2020-07" db="EMBL/GenBank/DDBJ databases">
        <title>Comparative genomics of pyrophilous fungi reveals a link between fire events and developmental genes.</title>
        <authorList>
            <consortium name="DOE Joint Genome Institute"/>
            <person name="Steindorff A.S."/>
            <person name="Carver A."/>
            <person name="Calhoun S."/>
            <person name="Stillman K."/>
            <person name="Liu H."/>
            <person name="Lipzen A."/>
            <person name="Pangilinan J."/>
            <person name="Labutti K."/>
            <person name="Bruns T.D."/>
            <person name="Grigoriev I.V."/>
        </authorList>
    </citation>
    <scope>NUCLEOTIDE SEQUENCE [LARGE SCALE GENOMIC DNA]</scope>
    <source>
        <strain evidence="1 2">CBS 144469</strain>
    </source>
</reference>
<name>A0A8H6HK11_9AGAR</name>
<dbReference type="OrthoDB" id="3157337at2759"/>
<evidence type="ECO:0000313" key="2">
    <source>
        <dbReference type="Proteomes" id="UP000521943"/>
    </source>
</evidence>
<dbReference type="AlphaFoldDB" id="A0A8H6HK11"/>
<dbReference type="Gene3D" id="3.30.710.10">
    <property type="entry name" value="Potassium Channel Kv1.1, Chain A"/>
    <property type="match status" value="1"/>
</dbReference>
<organism evidence="1 2">
    <name type="scientific">Ephemerocybe angulata</name>
    <dbReference type="NCBI Taxonomy" id="980116"/>
    <lineage>
        <taxon>Eukaryota</taxon>
        <taxon>Fungi</taxon>
        <taxon>Dikarya</taxon>
        <taxon>Basidiomycota</taxon>
        <taxon>Agaricomycotina</taxon>
        <taxon>Agaricomycetes</taxon>
        <taxon>Agaricomycetidae</taxon>
        <taxon>Agaricales</taxon>
        <taxon>Agaricineae</taxon>
        <taxon>Psathyrellaceae</taxon>
        <taxon>Ephemerocybe</taxon>
    </lineage>
</organism>
<dbReference type="Proteomes" id="UP000521943">
    <property type="component" value="Unassembled WGS sequence"/>
</dbReference>
<protein>
    <recommendedName>
        <fullName evidence="3">BTB domain-containing protein</fullName>
    </recommendedName>
</protein>
<evidence type="ECO:0008006" key="3">
    <source>
        <dbReference type="Google" id="ProtNLM"/>
    </source>
</evidence>